<reference evidence="1 2" key="1">
    <citation type="submission" date="2017-01" db="EMBL/GenBank/DDBJ databases">
        <title>The cable genome- insights into the physiology and evolution of filamentous bacteria capable of sulfide oxidation via long distance electron transfer.</title>
        <authorList>
            <person name="Schreiber L."/>
            <person name="Bjerg J.T."/>
            <person name="Boggild A."/>
            <person name="Van De Vossenberg J."/>
            <person name="Meysman F."/>
            <person name="Nielsen L.P."/>
            <person name="Schramm A."/>
            <person name="Kjeldsen K.U."/>
        </authorList>
    </citation>
    <scope>NUCLEOTIDE SEQUENCE [LARGE SCALE GENOMIC DNA]</scope>
    <source>
        <strain evidence="1">MCF</strain>
    </source>
</reference>
<dbReference type="EMBL" id="MTKO01000103">
    <property type="protein sequence ID" value="RWX44001.1"/>
    <property type="molecule type" value="Genomic_DNA"/>
</dbReference>
<evidence type="ECO:0000313" key="1">
    <source>
        <dbReference type="EMBL" id="RWX44001.1"/>
    </source>
</evidence>
<sequence length="455" mass="50894">MQGKLGLPELDFEGDARLNDLVAKNSQGTALSWKSGKGKQVYVEMQPFFMHIDELVLEEPELELRSPESKLPASLLALLRRQDNKPVLPPFTVKQCRIQGGSMPGAGSRLGFTAINGNLAPLVAGAATSFTFSGKANEREFTAQGRLEQGHAEFDNFSLAELPMESAAKEFAKQLGLEEKGEIRWVPSIEQKDEGRVHFNGFLPQPDSEFSLLLALLTDTDSEFSLPLSLPATASPAEISKAALKKLHRLHLQAVVSPQAVLERNLSDLTLPQRINFIVGDTLPDFMGDLDNFASLFTRRPHLGLQIRGSYDDTADRKYLTSMLQEEDDYRINLENVRRQEEMTRLLAEEELRQVELVNTDIPIGEDLLPVIKAREDLQPLPHQEVELPKEILPELARQRALVVQEYLIETLKLPAEKITLAEPTPGGPRVDLLIETIWQQNPETTQTPSQEQEE</sequence>
<keyword evidence="2" id="KW-1185">Reference proteome</keyword>
<proteinExistence type="predicted"/>
<accession>A0A444ISX0</accession>
<protein>
    <submittedName>
        <fullName evidence="1">Uncharacterized protein</fullName>
    </submittedName>
</protein>
<gene>
    <name evidence="1" type="ORF">H206_02028</name>
</gene>
<dbReference type="AlphaFoldDB" id="A0A444ISX0"/>
<name>A0A444ISX0_9BACT</name>
<organism evidence="1 2">
    <name type="scientific">Candidatus Electrothrix aarhusensis</name>
    <dbReference type="NCBI Taxonomy" id="1859131"/>
    <lineage>
        <taxon>Bacteria</taxon>
        <taxon>Pseudomonadati</taxon>
        <taxon>Thermodesulfobacteriota</taxon>
        <taxon>Desulfobulbia</taxon>
        <taxon>Desulfobulbales</taxon>
        <taxon>Desulfobulbaceae</taxon>
        <taxon>Candidatus Electrothrix</taxon>
    </lineage>
</organism>
<comment type="caution">
    <text evidence="1">The sequence shown here is derived from an EMBL/GenBank/DDBJ whole genome shotgun (WGS) entry which is preliminary data.</text>
</comment>
<evidence type="ECO:0000313" key="2">
    <source>
        <dbReference type="Proteomes" id="UP000287853"/>
    </source>
</evidence>
<dbReference type="Proteomes" id="UP000287853">
    <property type="component" value="Unassembled WGS sequence"/>
</dbReference>